<feature type="transmembrane region" description="Helical" evidence="1">
    <location>
        <begin position="160"/>
        <end position="181"/>
    </location>
</feature>
<dbReference type="AlphaFoldDB" id="A0A975G0G7"/>
<keyword evidence="1" id="KW-0812">Transmembrane</keyword>
<feature type="transmembrane region" description="Helical" evidence="1">
    <location>
        <begin position="381"/>
        <end position="400"/>
    </location>
</feature>
<dbReference type="EMBL" id="CP073078">
    <property type="protein sequence ID" value="QUD88835.1"/>
    <property type="molecule type" value="Genomic_DNA"/>
</dbReference>
<feature type="transmembrane region" description="Helical" evidence="1">
    <location>
        <begin position="102"/>
        <end position="123"/>
    </location>
</feature>
<protein>
    <submittedName>
        <fullName evidence="2">Uncharacterized protein</fullName>
    </submittedName>
</protein>
<gene>
    <name evidence="2" type="ORF">KCG34_02805</name>
</gene>
<dbReference type="RefSeq" id="WP_211938885.1">
    <property type="nucleotide sequence ID" value="NZ_CP073078.1"/>
</dbReference>
<evidence type="ECO:0000256" key="1">
    <source>
        <dbReference type="SAM" id="Phobius"/>
    </source>
</evidence>
<reference evidence="2" key="1">
    <citation type="submission" date="2021-04" db="EMBL/GenBank/DDBJ databases">
        <title>The complete genome sequence of Caulobacter sp. S6.</title>
        <authorList>
            <person name="Tang Y."/>
            <person name="Ouyang W."/>
            <person name="Liu Q."/>
            <person name="Huang B."/>
            <person name="Guo Z."/>
            <person name="Lei P."/>
        </authorList>
    </citation>
    <scope>NUCLEOTIDE SEQUENCE</scope>
    <source>
        <strain evidence="2">S6</strain>
    </source>
</reference>
<sequence length="434" mass="45964">MGDSESTTEPEARAGGRLAALLKPFPILHAGNAGVNMLYTLGQTLVFARALDARLFSQTIFVATLSLYLLPVNQAVARANFVVVRREVVGGAGARGLPQVGLAFHVSQALMLAAGVLGPLLAAPQGLQAYMALAAFSTFNTLSNLWFFELQMAMLAVERPIGFEVASLLRRIANAVTLAWLWFSHDFLAFAVLILAQAVISQAWLMRRVGRDSDLFAWPRGLSAAVLAEHLSQLWTSVQATFAEWLTLNGPYALFTLRFGVGPALIALDAGMKLLRVGLTVTRNFSEIALPSVSRAVLERRGHAAARTVAVVLALSAAPVAVLAAALVLQEHWLFSALLAKNNVMPAGAGPAFALALIAGVGFQAGSHLVGHVGRAREVRVFTVCAAISFIGLAADLLLARPNLLGALWAVAIGVAVTALAGLWTIVRTLRSAR</sequence>
<keyword evidence="1" id="KW-1133">Transmembrane helix</keyword>
<evidence type="ECO:0000313" key="3">
    <source>
        <dbReference type="Proteomes" id="UP000676409"/>
    </source>
</evidence>
<keyword evidence="1" id="KW-0472">Membrane</keyword>
<organism evidence="2 3">
    <name type="scientific">Phenylobacterium montanum</name>
    <dbReference type="NCBI Taxonomy" id="2823693"/>
    <lineage>
        <taxon>Bacteria</taxon>
        <taxon>Pseudomonadati</taxon>
        <taxon>Pseudomonadota</taxon>
        <taxon>Alphaproteobacteria</taxon>
        <taxon>Caulobacterales</taxon>
        <taxon>Caulobacteraceae</taxon>
        <taxon>Phenylobacterium</taxon>
    </lineage>
</organism>
<dbReference type="KEGG" id="caul:KCG34_02805"/>
<dbReference type="Proteomes" id="UP000676409">
    <property type="component" value="Chromosome"/>
</dbReference>
<evidence type="ECO:0000313" key="2">
    <source>
        <dbReference type="EMBL" id="QUD88835.1"/>
    </source>
</evidence>
<name>A0A975G0G7_9CAUL</name>
<feature type="transmembrane region" description="Helical" evidence="1">
    <location>
        <begin position="309"/>
        <end position="329"/>
    </location>
</feature>
<feature type="transmembrane region" description="Helical" evidence="1">
    <location>
        <begin position="349"/>
        <end position="369"/>
    </location>
</feature>
<proteinExistence type="predicted"/>
<feature type="transmembrane region" description="Helical" evidence="1">
    <location>
        <begin position="187"/>
        <end position="205"/>
    </location>
</feature>
<accession>A0A975G0G7</accession>
<keyword evidence="3" id="KW-1185">Reference proteome</keyword>
<feature type="transmembrane region" description="Helical" evidence="1">
    <location>
        <begin position="129"/>
        <end position="148"/>
    </location>
</feature>
<feature type="transmembrane region" description="Helical" evidence="1">
    <location>
        <begin position="406"/>
        <end position="427"/>
    </location>
</feature>